<evidence type="ECO:0000259" key="1">
    <source>
        <dbReference type="Pfam" id="PF07045"/>
    </source>
</evidence>
<organism evidence="2 3">
    <name type="scientific">Trinickia dinghuensis</name>
    <dbReference type="NCBI Taxonomy" id="2291023"/>
    <lineage>
        <taxon>Bacteria</taxon>
        <taxon>Pseudomonadati</taxon>
        <taxon>Pseudomonadota</taxon>
        <taxon>Betaproteobacteria</taxon>
        <taxon>Burkholderiales</taxon>
        <taxon>Burkholderiaceae</taxon>
        <taxon>Trinickia</taxon>
    </lineage>
</organism>
<reference evidence="2 3" key="1">
    <citation type="submission" date="2018-08" db="EMBL/GenBank/DDBJ databases">
        <title>Paraburkholderia sp. DHOM06 isolated from forest soil.</title>
        <authorList>
            <person name="Gao Z.-H."/>
            <person name="Qiu L.-H."/>
        </authorList>
    </citation>
    <scope>NUCLEOTIDE SEQUENCE [LARGE SCALE GENOMIC DNA]</scope>
    <source>
        <strain evidence="2 3">DHOM06</strain>
    </source>
</reference>
<evidence type="ECO:0000313" key="3">
    <source>
        <dbReference type="Proteomes" id="UP000256838"/>
    </source>
</evidence>
<name>A0A3D8K6W9_9BURK</name>
<gene>
    <name evidence="2" type="ORF">DWV00_03440</name>
</gene>
<dbReference type="RefSeq" id="WP_115532084.1">
    <property type="nucleotide sequence ID" value="NZ_QRGA01000001.1"/>
</dbReference>
<dbReference type="OrthoDB" id="516779at2"/>
<dbReference type="PANTHER" id="PTHR41521:SF4">
    <property type="entry name" value="BLR0684 PROTEIN"/>
    <property type="match status" value="1"/>
</dbReference>
<evidence type="ECO:0000313" key="2">
    <source>
        <dbReference type="EMBL" id="RDV00813.1"/>
    </source>
</evidence>
<protein>
    <submittedName>
        <fullName evidence="2">DUF1330 domain-containing protein</fullName>
    </submittedName>
</protein>
<dbReference type="AlphaFoldDB" id="A0A3D8K6W9"/>
<comment type="caution">
    <text evidence="2">The sequence shown here is derived from an EMBL/GenBank/DDBJ whole genome shotgun (WGS) entry which is preliminary data.</text>
</comment>
<accession>A0A3D8K6W9</accession>
<keyword evidence="3" id="KW-1185">Reference proteome</keyword>
<dbReference type="InterPro" id="IPR010753">
    <property type="entry name" value="DUF1330"/>
</dbReference>
<dbReference type="Pfam" id="PF07045">
    <property type="entry name" value="DUF1330"/>
    <property type="match status" value="1"/>
</dbReference>
<dbReference type="InterPro" id="IPR011008">
    <property type="entry name" value="Dimeric_a/b-barrel"/>
</dbReference>
<dbReference type="EMBL" id="QRGA01000001">
    <property type="protein sequence ID" value="RDV00813.1"/>
    <property type="molecule type" value="Genomic_DNA"/>
</dbReference>
<dbReference type="Proteomes" id="UP000256838">
    <property type="component" value="Unassembled WGS sequence"/>
</dbReference>
<sequence>MAAYAIFDIDVHDAQLYGEYRQLAAPSVEQYGGRYIVRGGPASNLEGKWDPMRVVVLQFDTIEQARTWYDSPEYRAARAIRERAATGRAIIVEGV</sequence>
<dbReference type="Gene3D" id="3.30.70.100">
    <property type="match status" value="1"/>
</dbReference>
<feature type="domain" description="DUF1330" evidence="1">
    <location>
        <begin position="3"/>
        <end position="95"/>
    </location>
</feature>
<proteinExistence type="predicted"/>
<dbReference type="SUPFAM" id="SSF54909">
    <property type="entry name" value="Dimeric alpha+beta barrel"/>
    <property type="match status" value="1"/>
</dbReference>
<dbReference type="PANTHER" id="PTHR41521">
    <property type="match status" value="1"/>
</dbReference>